<dbReference type="InterPro" id="IPR024434">
    <property type="entry name" value="TSCPD_dom"/>
</dbReference>
<evidence type="ECO:0000256" key="11">
    <source>
        <dbReference type="ARBA" id="ARBA00023285"/>
    </source>
</evidence>
<evidence type="ECO:0000256" key="2">
    <source>
        <dbReference type="ARBA" id="ARBA00007405"/>
    </source>
</evidence>
<comment type="function">
    <text evidence="12 14">Catalyzes the reduction of ribonucleotides to deoxyribonucleotides. May function to provide a pool of deoxyribonucleotide precursors for DNA repair during oxygen limitation and/or for immediate growth after restoration of oxygen.</text>
</comment>
<evidence type="ECO:0000256" key="9">
    <source>
        <dbReference type="ARBA" id="ARBA00023116"/>
    </source>
</evidence>
<proteinExistence type="inferred from homology"/>
<dbReference type="CDD" id="cd02888">
    <property type="entry name" value="RNR_II_dimer"/>
    <property type="match status" value="1"/>
</dbReference>
<evidence type="ECO:0000313" key="19">
    <source>
        <dbReference type="Proteomes" id="UP000811545"/>
    </source>
</evidence>
<evidence type="ECO:0000259" key="17">
    <source>
        <dbReference type="Pfam" id="PF12637"/>
    </source>
</evidence>
<dbReference type="Pfam" id="PF02867">
    <property type="entry name" value="Ribonuc_red_lgC"/>
    <property type="match status" value="2"/>
</dbReference>
<comment type="cofactor">
    <cofactor evidence="1 14">
        <name>adenosylcob(III)alamin</name>
        <dbReference type="ChEBI" id="CHEBI:18408"/>
    </cofactor>
</comment>
<evidence type="ECO:0000256" key="3">
    <source>
        <dbReference type="ARBA" id="ARBA00012274"/>
    </source>
</evidence>
<protein>
    <recommendedName>
        <fullName evidence="4 14">Vitamin B12-dependent ribonucleotide reductase</fullName>
        <ecNumber evidence="3 14">1.17.4.1</ecNumber>
    </recommendedName>
</protein>
<dbReference type="EC" id="1.17.4.1" evidence="3 14"/>
<dbReference type="PRINTS" id="PR01183">
    <property type="entry name" value="RIBORDTASEM1"/>
</dbReference>
<reference evidence="18 19" key="1">
    <citation type="journal article" date="2021" name="bioRxiv">
        <title>Unique metabolic strategies in Hadean analogues reveal hints for primordial physiology.</title>
        <authorList>
            <person name="Nobu M.K."/>
            <person name="Nakai R."/>
            <person name="Tamazawa S."/>
            <person name="Mori H."/>
            <person name="Toyoda A."/>
            <person name="Ijiri A."/>
            <person name="Suzuki S."/>
            <person name="Kurokawa K."/>
            <person name="Kamagata Y."/>
            <person name="Tamaki H."/>
        </authorList>
    </citation>
    <scope>NUCLEOTIDE SEQUENCE [LARGE SCALE GENOMIC DNA]</scope>
    <source>
        <strain evidence="18">BS525</strain>
    </source>
</reference>
<dbReference type="PANTHER" id="PTHR43371:SF1">
    <property type="entry name" value="RIBONUCLEOSIDE-DIPHOSPHATE REDUCTASE"/>
    <property type="match status" value="1"/>
</dbReference>
<dbReference type="GO" id="GO:0009263">
    <property type="term" value="P:deoxyribonucleotide biosynthetic process"/>
    <property type="evidence" value="ECO:0007669"/>
    <property type="project" value="UniProtKB-KW"/>
</dbReference>
<keyword evidence="10" id="KW-1015">Disulfide bond</keyword>
<keyword evidence="11 14" id="KW-0170">Cobalt</keyword>
<dbReference type="GO" id="GO:0005524">
    <property type="term" value="F:ATP binding"/>
    <property type="evidence" value="ECO:0007669"/>
    <property type="project" value="InterPro"/>
</dbReference>
<dbReference type="AlphaFoldDB" id="A0A9E2BKV3"/>
<feature type="domain" description="Ribonucleotide reductase large subunit N-terminal" evidence="15">
    <location>
        <begin position="3"/>
        <end position="84"/>
    </location>
</feature>
<accession>A0A9E2BKV3</accession>
<comment type="similarity">
    <text evidence="2 14">Belongs to the ribonucleoside diphosphate reductase class-2 family.</text>
</comment>
<keyword evidence="8 14" id="KW-0560">Oxidoreductase</keyword>
<keyword evidence="5 14" id="KW-0846">Cobalamin</keyword>
<dbReference type="EMBL" id="QLTW01000032">
    <property type="protein sequence ID" value="MBT9144924.1"/>
    <property type="molecule type" value="Genomic_DNA"/>
</dbReference>
<dbReference type="PANTHER" id="PTHR43371">
    <property type="entry name" value="VITAMIN B12-DEPENDENT RIBONUCLEOTIDE REDUCTASE"/>
    <property type="match status" value="1"/>
</dbReference>
<dbReference type="Gene3D" id="3.20.70.20">
    <property type="match status" value="1"/>
</dbReference>
<keyword evidence="7 14" id="KW-0547">Nucleotide-binding</keyword>
<evidence type="ECO:0000256" key="1">
    <source>
        <dbReference type="ARBA" id="ARBA00001922"/>
    </source>
</evidence>
<evidence type="ECO:0000256" key="14">
    <source>
        <dbReference type="RuleBase" id="RU364064"/>
    </source>
</evidence>
<dbReference type="InterPro" id="IPR000788">
    <property type="entry name" value="RNR_lg_C"/>
</dbReference>
<dbReference type="Proteomes" id="UP000811545">
    <property type="component" value="Unassembled WGS sequence"/>
</dbReference>
<gene>
    <name evidence="18" type="primary">nrdZ</name>
    <name evidence="18" type="ORF">DDT42_00780</name>
</gene>
<keyword evidence="9" id="KW-0215">Deoxyribonucleotide synthesis</keyword>
<dbReference type="Pfam" id="PF00317">
    <property type="entry name" value="Ribonuc_red_lgN"/>
    <property type="match status" value="1"/>
</dbReference>
<dbReference type="InterPro" id="IPR050862">
    <property type="entry name" value="RdRp_reductase_class-2"/>
</dbReference>
<evidence type="ECO:0000256" key="10">
    <source>
        <dbReference type="ARBA" id="ARBA00023157"/>
    </source>
</evidence>
<dbReference type="SUPFAM" id="SSF48168">
    <property type="entry name" value="R1 subunit of ribonucleotide reductase, N-terminal domain"/>
    <property type="match status" value="1"/>
</dbReference>
<feature type="domain" description="Ribonucleotide reductase large subunit C-terminal" evidence="16">
    <location>
        <begin position="87"/>
        <end position="404"/>
    </location>
</feature>
<dbReference type="GO" id="GO:0031419">
    <property type="term" value="F:cobalamin binding"/>
    <property type="evidence" value="ECO:0007669"/>
    <property type="project" value="UniProtKB-KW"/>
</dbReference>
<dbReference type="InterPro" id="IPR013344">
    <property type="entry name" value="RNR_NrdJ/NrdZ"/>
</dbReference>
<organism evidence="18 19">
    <name type="scientific">Psychracetigena formicireducens</name>
    <dbReference type="NCBI Taxonomy" id="2986056"/>
    <lineage>
        <taxon>Bacteria</taxon>
        <taxon>Bacillati</taxon>
        <taxon>Candidatus Lithacetigenota</taxon>
        <taxon>Candidatus Psychracetigena</taxon>
    </lineage>
</organism>
<feature type="domain" description="Ribonucleotide reductase large subunit C-terminal" evidence="16">
    <location>
        <begin position="409"/>
        <end position="555"/>
    </location>
</feature>
<evidence type="ECO:0000256" key="8">
    <source>
        <dbReference type="ARBA" id="ARBA00023002"/>
    </source>
</evidence>
<evidence type="ECO:0000256" key="12">
    <source>
        <dbReference type="ARBA" id="ARBA00025437"/>
    </source>
</evidence>
<evidence type="ECO:0000259" key="16">
    <source>
        <dbReference type="Pfam" id="PF02867"/>
    </source>
</evidence>
<dbReference type="NCBIfam" id="TIGR02504">
    <property type="entry name" value="NrdJ_Z"/>
    <property type="match status" value="1"/>
</dbReference>
<evidence type="ECO:0000256" key="6">
    <source>
        <dbReference type="ARBA" id="ARBA00022634"/>
    </source>
</evidence>
<evidence type="ECO:0000256" key="5">
    <source>
        <dbReference type="ARBA" id="ARBA00022628"/>
    </source>
</evidence>
<evidence type="ECO:0000313" key="18">
    <source>
        <dbReference type="EMBL" id="MBT9144924.1"/>
    </source>
</evidence>
<name>A0A9E2BKV3_PSYF1</name>
<keyword evidence="6 14" id="KW-0237">DNA synthesis</keyword>
<dbReference type="InterPro" id="IPR008926">
    <property type="entry name" value="RNR_R1-su_N"/>
</dbReference>
<evidence type="ECO:0000256" key="7">
    <source>
        <dbReference type="ARBA" id="ARBA00022741"/>
    </source>
</evidence>
<evidence type="ECO:0000256" key="13">
    <source>
        <dbReference type="ARBA" id="ARBA00047754"/>
    </source>
</evidence>
<comment type="catalytic activity">
    <reaction evidence="13 14">
        <text>a 2'-deoxyribonucleoside 5'-diphosphate + [thioredoxin]-disulfide + H2O = a ribonucleoside 5'-diphosphate + [thioredoxin]-dithiol</text>
        <dbReference type="Rhea" id="RHEA:23252"/>
        <dbReference type="Rhea" id="RHEA-COMP:10698"/>
        <dbReference type="Rhea" id="RHEA-COMP:10700"/>
        <dbReference type="ChEBI" id="CHEBI:15377"/>
        <dbReference type="ChEBI" id="CHEBI:29950"/>
        <dbReference type="ChEBI" id="CHEBI:50058"/>
        <dbReference type="ChEBI" id="CHEBI:57930"/>
        <dbReference type="ChEBI" id="CHEBI:73316"/>
        <dbReference type="EC" id="1.17.4.1"/>
    </reaction>
</comment>
<dbReference type="GO" id="GO:0004748">
    <property type="term" value="F:ribonucleoside-diphosphate reductase activity, thioredoxin disulfide as acceptor"/>
    <property type="evidence" value="ECO:0007669"/>
    <property type="project" value="UniProtKB-EC"/>
</dbReference>
<comment type="caution">
    <text evidence="18">The sequence shown here is derived from an EMBL/GenBank/DDBJ whole genome shotgun (WGS) entry which is preliminary data.</text>
</comment>
<dbReference type="Pfam" id="PF12637">
    <property type="entry name" value="TSCPD"/>
    <property type="match status" value="1"/>
</dbReference>
<dbReference type="GO" id="GO:0071897">
    <property type="term" value="P:DNA biosynthetic process"/>
    <property type="evidence" value="ECO:0007669"/>
    <property type="project" value="UniProtKB-KW"/>
</dbReference>
<dbReference type="InterPro" id="IPR013509">
    <property type="entry name" value="RNR_lsu_N"/>
</dbReference>
<dbReference type="SUPFAM" id="SSF51998">
    <property type="entry name" value="PFL-like glycyl radical enzymes"/>
    <property type="match status" value="1"/>
</dbReference>
<evidence type="ECO:0000256" key="4">
    <source>
        <dbReference type="ARBA" id="ARBA00014409"/>
    </source>
</evidence>
<sequence>MIFGHVAQKVLEQRYLARDHQGNIVETPEEMFRRVAKFIASADSRFGATEQEAEETEQSFYDLLTSFRFLPNTPTLINAGRPLGQLSACFVIKVDDSVEGIFQAVKEGALIMKTGGGIGMALSHLRPVGSIVKSTGQPASGPLSFMRVFDVMCETIAQGGVRRGAMMGVLWIDHPDIIQFIDAKANKKTFRNFNLSVGITGDFMEALSNSTSYPLVDPQTGEVKAYLDAHEVFKRIATRAWETGDPGVLFIDRAKSLDPVDGEEIESTNPCGEQFLAPYDSCNLGSINLKAMLKRGNGSYHWDFELFRKTIFQAVHFLDNVIEVNKYPVEAIKEKTLKNRRIGLGVMGWADALSLLGLPYDSEEAIEEAKKISHYLSETSSEASTELAKLRGPFPAYEKSRWKTEGRLMRNAATTTVAPTGSLSILAGVAGGVEPFFALAYKRSITAGDFNEIVPTFVEDAELKGYNADLLVEQIISNGGSLRKVENAPDELKKCFPVSYDIDAKWHVRMQSAWQTYIHNSISKTVNLPRDATVEDVKNIYLLAYQEGCKGVTIYRDGSLDTQVLAAPNALDKGEKEPLKRIFPQRPRILRGFTRKYRSAENSSLYVTVNLDQNCKPVEVFASLSGAGAPAELEAIARLTSISLQYGIPIEVITDQLDNPLCPVTFKLSPDGLRSVANGISRALKEIISRENHNRQNNHTNTFIPPVLTFEPPEKEDFKDKSKKIEENSKKEKGVNTILTVYGKERGQAQLEGRGVEFCPECSDPLFYQEGCPTCYNCGWTKCS</sequence>
<evidence type="ECO:0000259" key="15">
    <source>
        <dbReference type="Pfam" id="PF00317"/>
    </source>
</evidence>
<feature type="domain" description="TSCPD" evidence="17">
    <location>
        <begin position="586"/>
        <end position="687"/>
    </location>
</feature>